<dbReference type="PATRIC" id="fig|299146.4.peg.1784"/>
<gene>
    <name evidence="2" type="ORF">GA0070621_1726</name>
</gene>
<keyword evidence="1" id="KW-1133">Transmembrane helix</keyword>
<proteinExistence type="predicted"/>
<feature type="transmembrane region" description="Helical" evidence="1">
    <location>
        <begin position="78"/>
        <end position="102"/>
    </location>
</feature>
<feature type="transmembrane region" description="Helical" evidence="1">
    <location>
        <begin position="38"/>
        <end position="58"/>
    </location>
</feature>
<protein>
    <submittedName>
        <fullName evidence="2">Uncharacterized protein</fullName>
    </submittedName>
</protein>
<evidence type="ECO:0000313" key="3">
    <source>
        <dbReference type="Proteomes" id="UP000198765"/>
    </source>
</evidence>
<dbReference type="Proteomes" id="UP000198765">
    <property type="component" value="Chromosome I"/>
</dbReference>
<evidence type="ECO:0000313" key="2">
    <source>
        <dbReference type="EMBL" id="SBT43207.1"/>
    </source>
</evidence>
<name>A0A1A8ZHA5_9ACTN</name>
<keyword evidence="1" id="KW-0812">Transmembrane</keyword>
<accession>A0A1A8ZHA5</accession>
<organism evidence="2 3">
    <name type="scientific">Micromonospora narathiwatensis</name>
    <dbReference type="NCBI Taxonomy" id="299146"/>
    <lineage>
        <taxon>Bacteria</taxon>
        <taxon>Bacillati</taxon>
        <taxon>Actinomycetota</taxon>
        <taxon>Actinomycetes</taxon>
        <taxon>Micromonosporales</taxon>
        <taxon>Micromonosporaceae</taxon>
        <taxon>Micromonospora</taxon>
    </lineage>
</organism>
<reference evidence="2 3" key="1">
    <citation type="submission" date="2016-06" db="EMBL/GenBank/DDBJ databases">
        <authorList>
            <person name="Kjaerup R.B."/>
            <person name="Dalgaard T.S."/>
            <person name="Juul-Madsen H.R."/>
        </authorList>
    </citation>
    <scope>NUCLEOTIDE SEQUENCE [LARGE SCALE GENOMIC DNA]</scope>
    <source>
        <strain evidence="2 3">DSM 45248</strain>
    </source>
</reference>
<dbReference type="EMBL" id="LT594324">
    <property type="protein sequence ID" value="SBT43207.1"/>
    <property type="molecule type" value="Genomic_DNA"/>
</dbReference>
<keyword evidence="1" id="KW-0472">Membrane</keyword>
<sequence length="123" mass="12733">MASGRRDAWDPLPAVAAVIALVMIGLYVDLIARQGGQVAAWFLAGLAVAALGSVYGVARAAPQRRLVLAVSGGVMALLGLLGILSIGCPILGAGVLALVAAARQPDPRATWRSRQRRRQKDAP</sequence>
<feature type="transmembrane region" description="Helical" evidence="1">
    <location>
        <begin position="12"/>
        <end position="31"/>
    </location>
</feature>
<keyword evidence="3" id="KW-1185">Reference proteome</keyword>
<evidence type="ECO:0000256" key="1">
    <source>
        <dbReference type="SAM" id="Phobius"/>
    </source>
</evidence>
<dbReference type="RefSeq" id="WP_091192955.1">
    <property type="nucleotide sequence ID" value="NZ_LT594324.1"/>
</dbReference>
<dbReference type="AlphaFoldDB" id="A0A1A8ZHA5"/>